<feature type="compositionally biased region" description="Low complexity" evidence="5">
    <location>
        <begin position="481"/>
        <end position="500"/>
    </location>
</feature>
<evidence type="ECO:0000313" key="8">
    <source>
        <dbReference type="Proteomes" id="UP001209878"/>
    </source>
</evidence>
<evidence type="ECO:0000256" key="1">
    <source>
        <dbReference type="ARBA" id="ARBA00022723"/>
    </source>
</evidence>
<dbReference type="PANTHER" id="PTHR38563:SF1">
    <property type="entry name" value="FL(2)D-ASSOCIATED COMPLEX COMPONENT"/>
    <property type="match status" value="1"/>
</dbReference>
<keyword evidence="8" id="KW-1185">Reference proteome</keyword>
<dbReference type="EMBL" id="JAODUO010001286">
    <property type="protein sequence ID" value="KAK2167170.1"/>
    <property type="molecule type" value="Genomic_DNA"/>
</dbReference>
<feature type="compositionally biased region" description="Basic residues" evidence="5">
    <location>
        <begin position="86"/>
        <end position="95"/>
    </location>
</feature>
<dbReference type="Gene3D" id="4.10.1000.10">
    <property type="entry name" value="Zinc finger, CCCH-type"/>
    <property type="match status" value="1"/>
</dbReference>
<sequence>MSSSKSRRKVTVESTTKSSSESSAEKRKPSVFARLGPGAPRRSYEDTESLEKCRNWMKTGQCIYGSKCRFQHPPKRSSREDSPNSHSHRRSRKRRDRDSEGSAEEDIGETEDVDKDRRERKSRSKKEKEGKVKSAIVVTKTNLANSENADSDLPLEHDKEELDDFDATLKLMEKRQLIQKQLSMLEAEEVNKEPAEGSTVAKSVTSEVLDRDPATVTGPSWSGKWDQPKKSSAALPLSSEDSPNKRKKEKKKKKKTKGPRTPSPDEERREKRFTERETTAQLDIIPSRKKPKHSVTDQSRKSRSSGAMSRSPSKSSSESRSPPPRQTHSSGHRRKGADDRSVSRREKYEPATDVPAKLPPSLEKPKSGRKRQLSPPEPAIESRPEKRHRRDEYVTKSKRTPPPRDDPSREQVTSQQRHLQGEPISSKSRVAVSPPVEKTRWHQSSRRNKTPTKQVKKSRKHYVEEDDDDEDDSSSDDDDSSSSGSSSSSSSDSSSSSSSDDSADSEEEEVIVSKARRHAKPRKSYTVTPDSRVVKKKHSTMTKERYSPVDDTRRPKQRPRGGASEHRSKVRRPSPPLLPPLEERQRHWDREHTAPSIDEGRSRGRKHGGRSRRVASPEPVDSISRSRQKSPGSPYDHPRERQHGRDDFDRHYPEKSRDRVEKWDPVDRRTDSPIPRSRGDNRDRYARPPEFERRPSPLPSELPRRPLSPQEFGKMPKSRRSLSPVERMTRYKDDRGRPIRERDRLPREESPPHLPLPHQPVDRYGKRYRAMYDDRDNFRPPLLATPKDRYRYDPEQGPLPPPLPPQHPPPEMLDRYGREPYLLPLPPGGRDLVMERRDDAMGRRDFPGYHDDGRGARGRGSPDCHPFPPPGFPVDRMLDPPLDPMYVDMKERDRPMLGRVRERSPLMDKRGDKYRRDDLPRGDMPPGKGRPSRRQQWEERPDTRDRQRGLEPTDSRDMALKKRMSEVEGRGSPGRRRSDLSPVESRNSGVGGRGIDWEHRREDWDRGRDRGGRRRRGKREDDREAGPVGGGREKWAGERMEGDDATRERERERDWERNKMVKGPLSRGHSPETRGLREGSTNSSKHQPRSTSREALPSGETKKKRPKLEGDAEWEKGDKSHRRRHGSPPPRGAARSGTGGGADDGRDDWLEDEKPLDGTTQNQKDKKDIPVGEVPVPRPTEDSVRHSPSRSSLGSRHSHLSHDRLHGNDRHHGDYDSDVDGGRARVPPPRERGERGRQDWEHDLDRPHPEGGMVGGERGRRGHSRDRPGREERGREDWDRDGGHWQRGRHRDRHDRPESPSRDAERPPGGELTDQSVDVDATQLTLSGGYENISSGDDIDDIIGDMNDDDQDEQTGRKSGAVDTLCIDWSGLVQQQPIRAAPHSSSALKRFQPASVLSRLGVSKVFAGPALVEKVKRICTSQLDTGNDTSDVTDTKNVTDKKDVTCTDVTVKDEKETHDQVEMAASETTAASPDVNGVKKENGNKRVKQSFELLHDIAAFHASSVVKKRERSNLLWMVGPHRRALCARRDLEIRRQLCKLGKDSEGLGMFTLSQGVDQDLYRLSLQLFRQARSGGATAAVTKLKPIVDDAKMVAT</sequence>
<feature type="compositionally biased region" description="Acidic residues" evidence="5">
    <location>
        <begin position="101"/>
        <end position="113"/>
    </location>
</feature>
<feature type="compositionally biased region" description="Basic and acidic residues" evidence="5">
    <location>
        <begin position="832"/>
        <end position="855"/>
    </location>
</feature>
<organism evidence="7 8">
    <name type="scientific">Ridgeia piscesae</name>
    <name type="common">Tubeworm</name>
    <dbReference type="NCBI Taxonomy" id="27915"/>
    <lineage>
        <taxon>Eukaryota</taxon>
        <taxon>Metazoa</taxon>
        <taxon>Spiralia</taxon>
        <taxon>Lophotrochozoa</taxon>
        <taxon>Annelida</taxon>
        <taxon>Polychaeta</taxon>
        <taxon>Sedentaria</taxon>
        <taxon>Canalipalpata</taxon>
        <taxon>Sabellida</taxon>
        <taxon>Siboglinidae</taxon>
        <taxon>Ridgeia</taxon>
    </lineage>
</organism>
<feature type="compositionally biased region" description="Basic and acidic residues" evidence="5">
    <location>
        <begin position="727"/>
        <end position="751"/>
    </location>
</feature>
<feature type="compositionally biased region" description="Low complexity" evidence="5">
    <location>
        <begin position="699"/>
        <end position="709"/>
    </location>
</feature>
<feature type="compositionally biased region" description="Basic and acidic residues" evidence="5">
    <location>
        <begin position="1018"/>
        <end position="1059"/>
    </location>
</feature>
<evidence type="ECO:0000256" key="3">
    <source>
        <dbReference type="ARBA" id="ARBA00022833"/>
    </source>
</evidence>
<feature type="zinc finger region" description="C3H1-type" evidence="4">
    <location>
        <begin position="47"/>
        <end position="75"/>
    </location>
</feature>
<feature type="compositionally biased region" description="Low complexity" evidence="5">
    <location>
        <begin position="304"/>
        <end position="320"/>
    </location>
</feature>
<dbReference type="Pfam" id="PF00642">
    <property type="entry name" value="zf-CCCH"/>
    <property type="match status" value="1"/>
</dbReference>
<keyword evidence="2 4" id="KW-0863">Zinc-finger</keyword>
<feature type="compositionally biased region" description="Basic residues" evidence="5">
    <location>
        <begin position="603"/>
        <end position="613"/>
    </location>
</feature>
<feature type="compositionally biased region" description="Basic residues" evidence="5">
    <location>
        <begin position="441"/>
        <end position="460"/>
    </location>
</feature>
<evidence type="ECO:0000256" key="4">
    <source>
        <dbReference type="PROSITE-ProRule" id="PRU00723"/>
    </source>
</evidence>
<feature type="compositionally biased region" description="Basic and acidic residues" evidence="5">
    <location>
        <begin position="541"/>
        <end position="554"/>
    </location>
</feature>
<evidence type="ECO:0000256" key="2">
    <source>
        <dbReference type="ARBA" id="ARBA00022771"/>
    </source>
</evidence>
<feature type="compositionally biased region" description="Basic and acidic residues" evidence="5">
    <location>
        <begin position="1200"/>
        <end position="1249"/>
    </location>
</feature>
<dbReference type="InterPro" id="IPR036855">
    <property type="entry name" value="Znf_CCCH_sf"/>
</dbReference>
<feature type="compositionally biased region" description="Basic and acidic residues" evidence="5">
    <location>
        <begin position="935"/>
        <end position="969"/>
    </location>
</feature>
<comment type="caution">
    <text evidence="7">The sequence shown here is derived from an EMBL/GenBank/DDBJ whole genome shotgun (WGS) entry which is preliminary data.</text>
</comment>
<feature type="compositionally biased region" description="Pro residues" evidence="5">
    <location>
        <begin position="797"/>
        <end position="811"/>
    </location>
</feature>
<feature type="compositionally biased region" description="Basic and acidic residues" evidence="5">
    <location>
        <begin position="995"/>
        <end position="1010"/>
    </location>
</feature>
<dbReference type="SUPFAM" id="SSF90229">
    <property type="entry name" value="CCCH zinc finger"/>
    <property type="match status" value="1"/>
</dbReference>
<dbReference type="SMART" id="SM00356">
    <property type="entry name" value="ZnF_C3H1"/>
    <property type="match status" value="1"/>
</dbReference>
<reference evidence="7" key="1">
    <citation type="journal article" date="2023" name="Mol. Biol. Evol.">
        <title>Third-Generation Sequencing Reveals the Adaptive Role of the Epigenome in Three Deep-Sea Polychaetes.</title>
        <authorList>
            <person name="Perez M."/>
            <person name="Aroh O."/>
            <person name="Sun Y."/>
            <person name="Lan Y."/>
            <person name="Juniper S.K."/>
            <person name="Young C.R."/>
            <person name="Angers B."/>
            <person name="Qian P.Y."/>
        </authorList>
    </citation>
    <scope>NUCLEOTIDE SEQUENCE</scope>
    <source>
        <strain evidence="7">R07B-5</strain>
    </source>
</reference>
<gene>
    <name evidence="7" type="ORF">NP493_1286g00023</name>
</gene>
<evidence type="ECO:0000313" key="7">
    <source>
        <dbReference type="EMBL" id="KAK2167170.1"/>
    </source>
</evidence>
<feature type="compositionally biased region" description="Basic residues" evidence="5">
    <location>
        <begin position="514"/>
        <end position="523"/>
    </location>
</feature>
<feature type="compositionally biased region" description="Basic and acidic residues" evidence="5">
    <location>
        <begin position="1143"/>
        <end position="1156"/>
    </location>
</feature>
<dbReference type="InterPro" id="IPR000571">
    <property type="entry name" value="Znf_CCCH"/>
</dbReference>
<feature type="compositionally biased region" description="Basic and acidic residues" evidence="5">
    <location>
        <begin position="636"/>
        <end position="695"/>
    </location>
</feature>
<feature type="region of interest" description="Disordered" evidence="5">
    <location>
        <begin position="1"/>
        <end position="50"/>
    </location>
</feature>
<feature type="compositionally biased region" description="Basic and acidic residues" evidence="5">
    <location>
        <begin position="336"/>
        <end position="350"/>
    </location>
</feature>
<dbReference type="GO" id="GO:0036396">
    <property type="term" value="C:RNA N6-methyladenosine methyltransferase complex"/>
    <property type="evidence" value="ECO:0007669"/>
    <property type="project" value="InterPro"/>
</dbReference>
<feature type="compositionally biased region" description="Low complexity" evidence="5">
    <location>
        <begin position="12"/>
        <end position="22"/>
    </location>
</feature>
<feature type="compositionally biased region" description="Acidic residues" evidence="5">
    <location>
        <begin position="1337"/>
        <end position="1353"/>
    </location>
</feature>
<feature type="compositionally biased region" description="Basic and acidic residues" evidence="5">
    <location>
        <begin position="1107"/>
        <end position="1118"/>
    </location>
</feature>
<keyword evidence="1 4" id="KW-0479">Metal-binding</keyword>
<evidence type="ECO:0000259" key="6">
    <source>
        <dbReference type="PROSITE" id="PS50103"/>
    </source>
</evidence>
<feature type="compositionally biased region" description="Basic residues" evidence="5">
    <location>
        <begin position="245"/>
        <end position="258"/>
    </location>
</feature>
<accession>A0AAD9NEL7</accession>
<feature type="compositionally biased region" description="Basic and acidic residues" evidence="5">
    <location>
        <begin position="1265"/>
        <end position="1284"/>
    </location>
</feature>
<dbReference type="PROSITE" id="PS50103">
    <property type="entry name" value="ZF_C3H1"/>
    <property type="match status" value="1"/>
</dbReference>
<feature type="compositionally biased region" description="Basic and acidic residues" evidence="5">
    <location>
        <begin position="380"/>
        <end position="395"/>
    </location>
</feature>
<protein>
    <recommendedName>
        <fullName evidence="6">C3H1-type domain-containing protein</fullName>
    </recommendedName>
</protein>
<feature type="compositionally biased region" description="Acidic residues" evidence="5">
    <location>
        <begin position="501"/>
        <end position="510"/>
    </location>
</feature>
<feature type="compositionally biased region" description="Basic and acidic residues" evidence="5">
    <location>
        <begin position="888"/>
        <end position="921"/>
    </location>
</feature>
<feature type="domain" description="C3H1-type" evidence="6">
    <location>
        <begin position="47"/>
        <end position="75"/>
    </location>
</feature>
<feature type="compositionally biased region" description="Basic and acidic residues" evidence="5">
    <location>
        <begin position="760"/>
        <end position="778"/>
    </location>
</feature>
<dbReference type="Proteomes" id="UP001209878">
    <property type="component" value="Unassembled WGS sequence"/>
</dbReference>
<evidence type="ECO:0000256" key="5">
    <source>
        <dbReference type="SAM" id="MobiDB-lite"/>
    </source>
</evidence>
<dbReference type="GO" id="GO:0016556">
    <property type="term" value="P:mRNA modification"/>
    <property type="evidence" value="ECO:0007669"/>
    <property type="project" value="InterPro"/>
</dbReference>
<feature type="compositionally biased region" description="Basic and acidic residues" evidence="5">
    <location>
        <begin position="1294"/>
        <end position="1308"/>
    </location>
</feature>
<name>A0AAD9NEL7_RIDPI</name>
<proteinExistence type="predicted"/>
<feature type="compositionally biased region" description="Basic and acidic residues" evidence="5">
    <location>
        <begin position="581"/>
        <end position="602"/>
    </location>
</feature>
<feature type="compositionally biased region" description="Acidic residues" evidence="5">
    <location>
        <begin position="464"/>
        <end position="480"/>
    </location>
</feature>
<feature type="compositionally biased region" description="Polar residues" evidence="5">
    <location>
        <begin position="410"/>
        <end position="428"/>
    </location>
</feature>
<feature type="compositionally biased region" description="Basic and acidic residues" evidence="5">
    <location>
        <begin position="263"/>
        <end position="278"/>
    </location>
</feature>
<feature type="compositionally biased region" description="Polar residues" evidence="5">
    <location>
        <begin position="139"/>
        <end position="148"/>
    </location>
</feature>
<dbReference type="GO" id="GO:0008270">
    <property type="term" value="F:zinc ion binding"/>
    <property type="evidence" value="ECO:0007669"/>
    <property type="project" value="UniProtKB-KW"/>
</dbReference>
<dbReference type="PANTHER" id="PTHR38563">
    <property type="entry name" value="FL(2)D-ASSOCIATED COMPLEX COMPONENT"/>
    <property type="match status" value="1"/>
</dbReference>
<feature type="region of interest" description="Disordered" evidence="5">
    <location>
        <begin position="64"/>
        <end position="158"/>
    </location>
</feature>
<feature type="region of interest" description="Disordered" evidence="5">
    <location>
        <begin position="188"/>
        <end position="1359"/>
    </location>
</feature>
<keyword evidence="3 4" id="KW-0862">Zinc</keyword>
<dbReference type="InterPro" id="IPR040427">
    <property type="entry name" value="Flacc"/>
</dbReference>